<sequence>MVNDEYEQRKKMYRRRRGGQHSSAARGPVEGEALTTDTESGSKDDIYQHPLVVGPKNDEPLPPINNLPRSEEYNNQEKRDLQCIVLLLCIVVILAVYMTLGIGEPYASKRSFVILITTLISIVQWTRVSGTVVKVTVVYDSSSNVLSAIALRAANLPEKVKFGFSSAGSLDGRQTNLIRSWSFTSTLRSGAQRLNNGTNIEQATSLAQTDETTTFSFNSFRRGDPLIELQGNARILFNGDAQLADNVYRNSGRVLYSRPVRLWDRTTGNVASFMTSFSFTMRDAQGLDPIDPADGIVFFIAPENIQLTSEQGIGGALGLADPKGVGQFVGVEFDNFINSEFRDPPYAHVGIDVNSVISYKTVEWERVSGSDVEVTVIYDSSTKILSTAVTNENGDITTIVGEVDLRAANLPEMVKFGISSSTGDGRQVHLIRSWSFTSTLRSGSQTITNNNNGTNIEHGSDI</sequence>
<keyword evidence="4" id="KW-0812">Transmembrane</keyword>
<evidence type="ECO:0000313" key="7">
    <source>
        <dbReference type="Proteomes" id="UP001341840"/>
    </source>
</evidence>
<evidence type="ECO:0000256" key="4">
    <source>
        <dbReference type="SAM" id="Phobius"/>
    </source>
</evidence>
<reference evidence="6 7" key="1">
    <citation type="journal article" date="2023" name="Plants (Basel)">
        <title>Bridging the Gap: Combining Genomics and Transcriptomics Approaches to Understand Stylosanthes scabra, an Orphan Legume from the Brazilian Caatinga.</title>
        <authorList>
            <person name="Ferreira-Neto J.R.C."/>
            <person name="da Silva M.D."/>
            <person name="Binneck E."/>
            <person name="de Melo N.F."/>
            <person name="da Silva R.H."/>
            <person name="de Melo A.L.T.M."/>
            <person name="Pandolfi V."/>
            <person name="Bustamante F.O."/>
            <person name="Brasileiro-Vidal A.C."/>
            <person name="Benko-Iseppon A.M."/>
        </authorList>
    </citation>
    <scope>NUCLEOTIDE SEQUENCE [LARGE SCALE GENOMIC DNA]</scope>
    <source>
        <tissue evidence="6">Leaves</tissue>
    </source>
</reference>
<keyword evidence="7" id="KW-1185">Reference proteome</keyword>
<accession>A0ABU6Y0Z8</accession>
<evidence type="ECO:0000313" key="6">
    <source>
        <dbReference type="EMBL" id="MED6203689.1"/>
    </source>
</evidence>
<feature type="transmembrane region" description="Helical" evidence="4">
    <location>
        <begin position="83"/>
        <end position="103"/>
    </location>
</feature>
<dbReference type="InterPro" id="IPR013320">
    <property type="entry name" value="ConA-like_dom_sf"/>
</dbReference>
<dbReference type="Gene3D" id="2.60.120.200">
    <property type="match status" value="2"/>
</dbReference>
<keyword evidence="2" id="KW-0430">Lectin</keyword>
<gene>
    <name evidence="6" type="ORF">PIB30_001934</name>
</gene>
<dbReference type="InterPro" id="IPR050258">
    <property type="entry name" value="Leguminous_Lectin"/>
</dbReference>
<evidence type="ECO:0000256" key="2">
    <source>
        <dbReference type="ARBA" id="ARBA00022734"/>
    </source>
</evidence>
<comment type="similarity">
    <text evidence="1">Belongs to the leguminous lectin family.</text>
</comment>
<keyword evidence="4" id="KW-0472">Membrane</keyword>
<feature type="compositionally biased region" description="Basic and acidic residues" evidence="3">
    <location>
        <begin position="1"/>
        <end position="10"/>
    </location>
</feature>
<dbReference type="InterPro" id="IPR000985">
    <property type="entry name" value="Lectin_LegA_CS"/>
</dbReference>
<dbReference type="PANTHER" id="PTHR32401">
    <property type="entry name" value="CONCANAVALIN A-LIKE LECTIN FAMILY PROTEIN"/>
    <property type="match status" value="1"/>
</dbReference>
<dbReference type="Pfam" id="PF00139">
    <property type="entry name" value="Lectin_legB"/>
    <property type="match status" value="1"/>
</dbReference>
<keyword evidence="4" id="KW-1133">Transmembrane helix</keyword>
<dbReference type="PANTHER" id="PTHR32401:SF49">
    <property type="entry name" value="OS10G0129200 PROTEIN"/>
    <property type="match status" value="1"/>
</dbReference>
<dbReference type="EMBL" id="JASCZI010241659">
    <property type="protein sequence ID" value="MED6203689.1"/>
    <property type="molecule type" value="Genomic_DNA"/>
</dbReference>
<evidence type="ECO:0000259" key="5">
    <source>
        <dbReference type="Pfam" id="PF00139"/>
    </source>
</evidence>
<feature type="domain" description="Legume lectin" evidence="5">
    <location>
        <begin position="213"/>
        <end position="446"/>
    </location>
</feature>
<dbReference type="InterPro" id="IPR001220">
    <property type="entry name" value="Legume_lectin_dom"/>
</dbReference>
<dbReference type="SUPFAM" id="SSF49899">
    <property type="entry name" value="Concanavalin A-like lectins/glucanases"/>
    <property type="match status" value="2"/>
</dbReference>
<evidence type="ECO:0000256" key="3">
    <source>
        <dbReference type="SAM" id="MobiDB-lite"/>
    </source>
</evidence>
<dbReference type="PROSITE" id="PS00308">
    <property type="entry name" value="LECTIN_LEGUME_ALPHA"/>
    <property type="match status" value="1"/>
</dbReference>
<dbReference type="CDD" id="cd06899">
    <property type="entry name" value="lectin_legume_LecRK_Arcelin_ConA"/>
    <property type="match status" value="1"/>
</dbReference>
<comment type="caution">
    <text evidence="6">The sequence shown here is derived from an EMBL/GenBank/DDBJ whole genome shotgun (WGS) entry which is preliminary data.</text>
</comment>
<proteinExistence type="inferred from homology"/>
<feature type="region of interest" description="Disordered" evidence="3">
    <location>
        <begin position="1"/>
        <end position="69"/>
    </location>
</feature>
<dbReference type="Proteomes" id="UP001341840">
    <property type="component" value="Unassembled WGS sequence"/>
</dbReference>
<name>A0ABU6Y0Z8_9FABA</name>
<protein>
    <recommendedName>
        <fullName evidence="5">Legume lectin domain-containing protein</fullName>
    </recommendedName>
</protein>
<evidence type="ECO:0000256" key="1">
    <source>
        <dbReference type="ARBA" id="ARBA00007606"/>
    </source>
</evidence>
<organism evidence="6 7">
    <name type="scientific">Stylosanthes scabra</name>
    <dbReference type="NCBI Taxonomy" id="79078"/>
    <lineage>
        <taxon>Eukaryota</taxon>
        <taxon>Viridiplantae</taxon>
        <taxon>Streptophyta</taxon>
        <taxon>Embryophyta</taxon>
        <taxon>Tracheophyta</taxon>
        <taxon>Spermatophyta</taxon>
        <taxon>Magnoliopsida</taxon>
        <taxon>eudicotyledons</taxon>
        <taxon>Gunneridae</taxon>
        <taxon>Pentapetalae</taxon>
        <taxon>rosids</taxon>
        <taxon>fabids</taxon>
        <taxon>Fabales</taxon>
        <taxon>Fabaceae</taxon>
        <taxon>Papilionoideae</taxon>
        <taxon>50 kb inversion clade</taxon>
        <taxon>dalbergioids sensu lato</taxon>
        <taxon>Dalbergieae</taxon>
        <taxon>Pterocarpus clade</taxon>
        <taxon>Stylosanthes</taxon>
    </lineage>
</organism>